<feature type="transmembrane region" description="Helical" evidence="2">
    <location>
        <begin position="268"/>
        <end position="291"/>
    </location>
</feature>
<dbReference type="PANTHER" id="PTHR31061">
    <property type="entry name" value="LD22376P"/>
    <property type="match status" value="1"/>
</dbReference>
<accession>A0A7J9UV80</accession>
<organism evidence="4 5">
    <name type="scientific">Georgenia ruanii</name>
    <dbReference type="NCBI Taxonomy" id="348442"/>
    <lineage>
        <taxon>Bacteria</taxon>
        <taxon>Bacillati</taxon>
        <taxon>Actinomycetota</taxon>
        <taxon>Actinomycetes</taxon>
        <taxon>Micrococcales</taxon>
        <taxon>Bogoriellaceae</taxon>
        <taxon>Georgenia</taxon>
    </lineage>
</organism>
<feature type="transmembrane region" description="Helical" evidence="2">
    <location>
        <begin position="239"/>
        <end position="262"/>
    </location>
</feature>
<gene>
    <name evidence="4" type="ORF">GB882_03110</name>
</gene>
<dbReference type="InterPro" id="IPR012429">
    <property type="entry name" value="HGSNAT_cat"/>
</dbReference>
<feature type="transmembrane region" description="Helical" evidence="2">
    <location>
        <begin position="153"/>
        <end position="172"/>
    </location>
</feature>
<feature type="transmembrane region" description="Helical" evidence="2">
    <location>
        <begin position="70"/>
        <end position="88"/>
    </location>
</feature>
<keyword evidence="5" id="KW-1185">Reference proteome</keyword>
<keyword evidence="2" id="KW-0812">Transmembrane</keyword>
<evidence type="ECO:0000313" key="4">
    <source>
        <dbReference type="EMBL" id="MPV87644.1"/>
    </source>
</evidence>
<keyword evidence="2" id="KW-0472">Membrane</keyword>
<evidence type="ECO:0000256" key="2">
    <source>
        <dbReference type="SAM" id="Phobius"/>
    </source>
</evidence>
<name>A0A7J9UV80_9MICO</name>
<dbReference type="EMBL" id="WHPD01000681">
    <property type="protein sequence ID" value="MPV87644.1"/>
    <property type="molecule type" value="Genomic_DNA"/>
</dbReference>
<feature type="transmembrane region" description="Helical" evidence="2">
    <location>
        <begin position="100"/>
        <end position="123"/>
    </location>
</feature>
<feature type="region of interest" description="Disordered" evidence="1">
    <location>
        <begin position="1"/>
        <end position="25"/>
    </location>
</feature>
<dbReference type="RefSeq" id="WP_193314342.1">
    <property type="nucleotide sequence ID" value="NZ_BAAAOT010000004.1"/>
</dbReference>
<dbReference type="Proteomes" id="UP000429644">
    <property type="component" value="Unassembled WGS sequence"/>
</dbReference>
<keyword evidence="2" id="KW-1133">Transmembrane helix</keyword>
<evidence type="ECO:0000256" key="1">
    <source>
        <dbReference type="SAM" id="MobiDB-lite"/>
    </source>
</evidence>
<comment type="caution">
    <text evidence="4">The sequence shown here is derived from an EMBL/GenBank/DDBJ whole genome shotgun (WGS) entry which is preliminary data.</text>
</comment>
<dbReference type="PANTHER" id="PTHR31061:SF24">
    <property type="entry name" value="LD22376P"/>
    <property type="match status" value="1"/>
</dbReference>
<evidence type="ECO:0000313" key="5">
    <source>
        <dbReference type="Proteomes" id="UP000429644"/>
    </source>
</evidence>
<feature type="transmembrane region" description="Helical" evidence="2">
    <location>
        <begin position="358"/>
        <end position="375"/>
    </location>
</feature>
<evidence type="ECO:0000259" key="3">
    <source>
        <dbReference type="Pfam" id="PF07786"/>
    </source>
</evidence>
<feature type="transmembrane region" description="Helical" evidence="2">
    <location>
        <begin position="303"/>
        <end position="323"/>
    </location>
</feature>
<feature type="transmembrane region" description="Helical" evidence="2">
    <location>
        <begin position="211"/>
        <end position="232"/>
    </location>
</feature>
<sequence>MTAPDRTTTSARHRAVGAASEPDGRPGRVTALDWARGLLLIASVCSEAVLSPRPAQLQHPAWSGMTAYDLIFPLFVTLSGCGLAFAYKNQVPARTTARRVVVLLLAGLAYNAVTTAELTWATFRVTGPLQVYAVLVLVIASLHHVVRTARAWALTTLVASGALAAALARAAAGCPGGALTPECNPSGAIDGPLLGAHMYAAGVLGHDPEGLVAICGTFVTAAAGVTAGHLAVRYRRSRLAPVWLGGWAVVVGGAGAVLTEWVEPMKRLWTPSFGLMTAALGVAILAIGYLLHDIPTRAGWAAVRARLGVPLIALGRNSLLVYFGSHVAHSLLLRTGEPPLAERIAQAVALDADPRLEFVLVSLAAWWLLALVLHWRRIYVHA</sequence>
<feature type="domain" description="Heparan-alpha-glucosaminide N-acetyltransferase catalytic" evidence="3">
    <location>
        <begin position="28"/>
        <end position="157"/>
    </location>
</feature>
<proteinExistence type="predicted"/>
<dbReference type="AlphaFoldDB" id="A0A7J9UV80"/>
<dbReference type="Pfam" id="PF07786">
    <property type="entry name" value="HGSNAT_cat"/>
    <property type="match status" value="1"/>
</dbReference>
<feature type="compositionally biased region" description="Polar residues" evidence="1">
    <location>
        <begin position="1"/>
        <end position="10"/>
    </location>
</feature>
<reference evidence="4 5" key="1">
    <citation type="submission" date="2019-10" db="EMBL/GenBank/DDBJ databases">
        <title>Georgenia wutianyii sp. nov. and Georgenia yuyongxinii sp. nov. isolated from plateau pika (Ochotona curzoniae) in the Qinghai-Tibet plateau of China.</title>
        <authorList>
            <person name="Tian Z."/>
        </authorList>
    </citation>
    <scope>NUCLEOTIDE SEQUENCE [LARGE SCALE GENOMIC DNA]</scope>
    <source>
        <strain evidence="4 5">JCM 15130</strain>
    </source>
</reference>
<feature type="transmembrane region" description="Helical" evidence="2">
    <location>
        <begin position="129"/>
        <end position="146"/>
    </location>
</feature>
<protein>
    <submittedName>
        <fullName evidence="4">DUF1624 domain-containing protein</fullName>
    </submittedName>
</protein>